<keyword evidence="2" id="KW-1185">Reference proteome</keyword>
<sequence>MHVFHSSHLNHLPGKELDLKSPAYTASKGKIGTESEQPTLSSSIAGKLSRLNTTRLSLTYDVVGEVSRLLCLWLLPLDKYKSHSVTTESVRSGSIVFVYPGDLAPVHSRNFKSHPLVGKSSGILKLSYVIHRSWKSGVSRVVPSRIEARCARRSVTLIRTATVRSHKDLASSTVLAYL</sequence>
<organism evidence="1 2">
    <name type="scientific">Prunus armeniaca</name>
    <name type="common">Apricot</name>
    <name type="synonym">Armeniaca vulgaris</name>
    <dbReference type="NCBI Taxonomy" id="36596"/>
    <lineage>
        <taxon>Eukaryota</taxon>
        <taxon>Viridiplantae</taxon>
        <taxon>Streptophyta</taxon>
        <taxon>Embryophyta</taxon>
        <taxon>Tracheophyta</taxon>
        <taxon>Spermatophyta</taxon>
        <taxon>Magnoliopsida</taxon>
        <taxon>eudicotyledons</taxon>
        <taxon>Gunneridae</taxon>
        <taxon>Pentapetalae</taxon>
        <taxon>rosids</taxon>
        <taxon>fabids</taxon>
        <taxon>Rosales</taxon>
        <taxon>Rosaceae</taxon>
        <taxon>Amygdaloideae</taxon>
        <taxon>Amygdaleae</taxon>
        <taxon>Prunus</taxon>
    </lineage>
</organism>
<name>A0A6J5XS73_PRUAR</name>
<evidence type="ECO:0000313" key="2">
    <source>
        <dbReference type="Proteomes" id="UP000507245"/>
    </source>
</evidence>
<gene>
    <name evidence="1" type="ORF">ORAREDHAP_LOCUS42446</name>
</gene>
<dbReference type="Proteomes" id="UP000507245">
    <property type="component" value="Unassembled WGS sequence"/>
</dbReference>
<proteinExistence type="predicted"/>
<dbReference type="AlphaFoldDB" id="A0A6J5XS73"/>
<reference evidence="2" key="1">
    <citation type="journal article" date="2020" name="Genome Biol.">
        <title>Gamete binning: chromosome-level and haplotype-resolved genome assembly enabled by high-throughput single-cell sequencing of gamete genomes.</title>
        <authorList>
            <person name="Campoy J.A."/>
            <person name="Sun H."/>
            <person name="Goel M."/>
            <person name="Jiao W.-B."/>
            <person name="Folz-Donahue K."/>
            <person name="Wang N."/>
            <person name="Rubio M."/>
            <person name="Liu C."/>
            <person name="Kukat C."/>
            <person name="Ruiz D."/>
            <person name="Huettel B."/>
            <person name="Schneeberger K."/>
        </authorList>
    </citation>
    <scope>NUCLEOTIDE SEQUENCE [LARGE SCALE GENOMIC DNA]</scope>
    <source>
        <strain evidence="2">cv. Rojo Pasion</strain>
    </source>
</reference>
<protein>
    <submittedName>
        <fullName evidence="1">Uncharacterized protein</fullName>
    </submittedName>
</protein>
<accession>A0A6J5XS73</accession>
<dbReference type="EMBL" id="CAEKKB010000007">
    <property type="protein sequence ID" value="CAB4316610.1"/>
    <property type="molecule type" value="Genomic_DNA"/>
</dbReference>
<evidence type="ECO:0000313" key="1">
    <source>
        <dbReference type="EMBL" id="CAB4316610.1"/>
    </source>
</evidence>